<organism evidence="1">
    <name type="scientific">Aegilops tauschii</name>
    <name type="common">Tausch's goatgrass</name>
    <name type="synonym">Aegilops squarrosa</name>
    <dbReference type="NCBI Taxonomy" id="37682"/>
    <lineage>
        <taxon>Eukaryota</taxon>
        <taxon>Viridiplantae</taxon>
        <taxon>Streptophyta</taxon>
        <taxon>Embryophyta</taxon>
        <taxon>Tracheophyta</taxon>
        <taxon>Spermatophyta</taxon>
        <taxon>Magnoliopsida</taxon>
        <taxon>Liliopsida</taxon>
        <taxon>Poales</taxon>
        <taxon>Poaceae</taxon>
        <taxon>BOP clade</taxon>
        <taxon>Pooideae</taxon>
        <taxon>Triticodae</taxon>
        <taxon>Triticeae</taxon>
        <taxon>Triticinae</taxon>
        <taxon>Aegilops</taxon>
    </lineage>
</organism>
<proteinExistence type="predicted"/>
<dbReference type="EnsemblPlants" id="EMT14512">
    <property type="protein sequence ID" value="EMT14512"/>
    <property type="gene ID" value="F775_43550"/>
</dbReference>
<evidence type="ECO:0000313" key="1">
    <source>
        <dbReference type="EnsemblPlants" id="EMT14512"/>
    </source>
</evidence>
<accession>N1QVK1</accession>
<dbReference type="AlphaFoldDB" id="N1QVK1"/>
<protein>
    <submittedName>
        <fullName evidence="1">Uncharacterized protein</fullName>
    </submittedName>
</protein>
<reference evidence="1" key="1">
    <citation type="submission" date="2015-06" db="UniProtKB">
        <authorList>
            <consortium name="EnsemblPlants"/>
        </authorList>
    </citation>
    <scope>IDENTIFICATION</scope>
</reference>
<dbReference type="ExpressionAtlas" id="N1QVK1">
    <property type="expression patterns" value="baseline"/>
</dbReference>
<name>N1QVK1_AEGTA</name>
<sequence length="102" mass="10852">MGNLSLLERRAGVEQVEPEEMANRWWDEGRLTEAPAAASGLAGDQNRQQLEDAMAAPKADGESSHSGGGSGQDDEPEPKEGAVVDFRIRSVAVSTFPSIKIS</sequence>